<keyword evidence="8 10" id="KW-0378">Hydrolase</keyword>
<reference evidence="14" key="1">
    <citation type="submission" date="2022-11" db="UniProtKB">
        <authorList>
            <consortium name="WormBaseParasite"/>
        </authorList>
    </citation>
    <scope>IDENTIFICATION</scope>
</reference>
<dbReference type="Gene3D" id="3.30.420.10">
    <property type="entry name" value="Ribonuclease H-like superfamily/Ribonuclease H"/>
    <property type="match status" value="1"/>
</dbReference>
<dbReference type="InterPro" id="IPR009027">
    <property type="entry name" value="Ribosomal_bL9/RNase_H1_N"/>
</dbReference>
<evidence type="ECO:0000256" key="7">
    <source>
        <dbReference type="ARBA" id="ARBA00022759"/>
    </source>
</evidence>
<organism evidence="13 14">
    <name type="scientific">Acrobeloides nanus</name>
    <dbReference type="NCBI Taxonomy" id="290746"/>
    <lineage>
        <taxon>Eukaryota</taxon>
        <taxon>Metazoa</taxon>
        <taxon>Ecdysozoa</taxon>
        <taxon>Nematoda</taxon>
        <taxon>Chromadorea</taxon>
        <taxon>Rhabditida</taxon>
        <taxon>Tylenchina</taxon>
        <taxon>Cephalobomorpha</taxon>
        <taxon>Cephaloboidea</taxon>
        <taxon>Cephalobidae</taxon>
        <taxon>Acrobeloides</taxon>
    </lineage>
</organism>
<comment type="cofactor">
    <cofactor evidence="2 10">
        <name>Mg(2+)</name>
        <dbReference type="ChEBI" id="CHEBI:18420"/>
    </cofactor>
</comment>
<protein>
    <recommendedName>
        <fullName evidence="10">Ribonuclease H1</fullName>
        <shortName evidence="10">RNase H1</shortName>
        <ecNumber evidence="10">3.1.26.4</ecNumber>
    </recommendedName>
</protein>
<evidence type="ECO:0000313" key="13">
    <source>
        <dbReference type="Proteomes" id="UP000887540"/>
    </source>
</evidence>
<keyword evidence="13" id="KW-1185">Reference proteome</keyword>
<dbReference type="CDD" id="cd09280">
    <property type="entry name" value="RNase_HI_eukaryote_like"/>
    <property type="match status" value="1"/>
</dbReference>
<dbReference type="InterPro" id="IPR037056">
    <property type="entry name" value="RNase_H1_N_sf"/>
</dbReference>
<dbReference type="FunFam" id="3.40.970.10:FF:000002">
    <property type="entry name" value="Ribonuclease H"/>
    <property type="match status" value="1"/>
</dbReference>
<evidence type="ECO:0000256" key="11">
    <source>
        <dbReference type="SAM" id="MobiDB-lite"/>
    </source>
</evidence>
<dbReference type="InterPro" id="IPR002156">
    <property type="entry name" value="RNaseH_domain"/>
</dbReference>
<keyword evidence="7 10" id="KW-0255">Endonuclease</keyword>
<dbReference type="Pfam" id="PF00075">
    <property type="entry name" value="RNase_H"/>
    <property type="match status" value="1"/>
</dbReference>
<dbReference type="PIRSF" id="PIRSF036852">
    <property type="entry name" value="Ribonuclease_H1_euk"/>
    <property type="match status" value="1"/>
</dbReference>
<evidence type="ECO:0000256" key="3">
    <source>
        <dbReference type="ARBA" id="ARBA00004065"/>
    </source>
</evidence>
<keyword evidence="9 10" id="KW-0460">Magnesium</keyword>
<evidence type="ECO:0000256" key="4">
    <source>
        <dbReference type="ARBA" id="ARBA00005300"/>
    </source>
</evidence>
<name>A0A914C4B0_9BILA</name>
<feature type="domain" description="RNase H type-1" evidence="12">
    <location>
        <begin position="100"/>
        <end position="246"/>
    </location>
</feature>
<dbReference type="InterPro" id="IPR011320">
    <property type="entry name" value="RNase_H1_N"/>
</dbReference>
<evidence type="ECO:0000256" key="6">
    <source>
        <dbReference type="ARBA" id="ARBA00022723"/>
    </source>
</evidence>
<dbReference type="InterPro" id="IPR012337">
    <property type="entry name" value="RNaseH-like_sf"/>
</dbReference>
<dbReference type="GO" id="GO:0003676">
    <property type="term" value="F:nucleic acid binding"/>
    <property type="evidence" value="ECO:0007669"/>
    <property type="project" value="UniProtKB-UniRule"/>
</dbReference>
<proteinExistence type="inferred from homology"/>
<dbReference type="EC" id="3.1.26.4" evidence="10"/>
<dbReference type="GO" id="GO:0043137">
    <property type="term" value="P:DNA replication, removal of RNA primer"/>
    <property type="evidence" value="ECO:0007669"/>
    <property type="project" value="TreeGrafter"/>
</dbReference>
<dbReference type="PROSITE" id="PS50879">
    <property type="entry name" value="RNASE_H_1"/>
    <property type="match status" value="1"/>
</dbReference>
<dbReference type="FunFam" id="3.30.420.10:FF:000115">
    <property type="entry name" value="Ribonuclease H"/>
    <property type="match status" value="1"/>
</dbReference>
<feature type="region of interest" description="Disordered" evidence="11">
    <location>
        <begin position="70"/>
        <end position="93"/>
    </location>
</feature>
<dbReference type="GO" id="GO:0004523">
    <property type="term" value="F:RNA-DNA hybrid ribonuclease activity"/>
    <property type="evidence" value="ECO:0007669"/>
    <property type="project" value="UniProtKB-UniRule"/>
</dbReference>
<dbReference type="Gene3D" id="3.40.970.10">
    <property type="entry name" value="Ribonuclease H1, N-terminal domain"/>
    <property type="match status" value="1"/>
</dbReference>
<evidence type="ECO:0000256" key="5">
    <source>
        <dbReference type="ARBA" id="ARBA00022722"/>
    </source>
</evidence>
<dbReference type="AlphaFoldDB" id="A0A914C4B0"/>
<evidence type="ECO:0000256" key="9">
    <source>
        <dbReference type="ARBA" id="ARBA00022842"/>
    </source>
</evidence>
<evidence type="ECO:0000256" key="10">
    <source>
        <dbReference type="PIRNR" id="PIRNR036852"/>
    </source>
</evidence>
<comment type="similarity">
    <text evidence="4 10">Belongs to the RNase H family.</text>
</comment>
<evidence type="ECO:0000256" key="8">
    <source>
        <dbReference type="ARBA" id="ARBA00022801"/>
    </source>
</evidence>
<dbReference type="WBParaSite" id="ACRNAN_Path_197.g698.t1">
    <property type="protein sequence ID" value="ACRNAN_Path_197.g698.t1"/>
    <property type="gene ID" value="ACRNAN_Path_197.g698"/>
</dbReference>
<dbReference type="PANTHER" id="PTHR10642">
    <property type="entry name" value="RIBONUCLEASE H1"/>
    <property type="match status" value="1"/>
</dbReference>
<evidence type="ECO:0000256" key="2">
    <source>
        <dbReference type="ARBA" id="ARBA00001946"/>
    </source>
</evidence>
<dbReference type="InterPro" id="IPR036397">
    <property type="entry name" value="RNaseH_sf"/>
</dbReference>
<dbReference type="InterPro" id="IPR050092">
    <property type="entry name" value="RNase_H"/>
</dbReference>
<feature type="compositionally biased region" description="Low complexity" evidence="11">
    <location>
        <begin position="72"/>
        <end position="86"/>
    </location>
</feature>
<comment type="catalytic activity">
    <reaction evidence="1 10">
        <text>Endonucleolytic cleavage to 5'-phosphomonoester.</text>
        <dbReference type="EC" id="3.1.26.4"/>
    </reaction>
</comment>
<dbReference type="Pfam" id="PF01693">
    <property type="entry name" value="Cauli_VI"/>
    <property type="match status" value="1"/>
</dbReference>
<dbReference type="SUPFAM" id="SSF55658">
    <property type="entry name" value="L9 N-domain-like"/>
    <property type="match status" value="1"/>
</dbReference>
<keyword evidence="5 10" id="KW-0540">Nuclease</keyword>
<evidence type="ECO:0000256" key="1">
    <source>
        <dbReference type="ARBA" id="ARBA00000077"/>
    </source>
</evidence>
<sequence length="251" mass="27628">MAFYAVARGFEAGVYGTWAECERQVKGYSKARFKKFSTRQEALDFIQQFGPDSNSVSSGKSISIATKRKFSTNETTTSSKKPSTSNMVMDSSSLRKMNERKDIPVVYTDGACSNNGRGGALAGFGVFWGDNHEDNVSKPITGKATNNRAEYSAVICALKQALSRGHTELIICTDSKLLINSVTKWIKGWQRNGWKTAKGEPVLNQDLLEEMNELLSRIKVEFQHVAGHAGIYGNEMADKLAREGAQQYSGS</sequence>
<comment type="function">
    <text evidence="3 10">Endonuclease that specifically degrades the RNA of RNA-DNA hybrids.</text>
</comment>
<accession>A0A914C4B0</accession>
<dbReference type="GO" id="GO:0000287">
    <property type="term" value="F:magnesium ion binding"/>
    <property type="evidence" value="ECO:0007669"/>
    <property type="project" value="UniProtKB-UniRule"/>
</dbReference>
<evidence type="ECO:0000259" key="12">
    <source>
        <dbReference type="PROSITE" id="PS50879"/>
    </source>
</evidence>
<evidence type="ECO:0000313" key="14">
    <source>
        <dbReference type="WBParaSite" id="ACRNAN_Path_197.g698.t1"/>
    </source>
</evidence>
<dbReference type="InterPro" id="IPR017067">
    <property type="entry name" value="RNase_H1_euk"/>
</dbReference>
<dbReference type="Proteomes" id="UP000887540">
    <property type="component" value="Unplaced"/>
</dbReference>
<dbReference type="PANTHER" id="PTHR10642:SF26">
    <property type="entry name" value="RIBONUCLEASE H1"/>
    <property type="match status" value="1"/>
</dbReference>
<keyword evidence="6 10" id="KW-0479">Metal-binding</keyword>
<dbReference type="SUPFAM" id="SSF53098">
    <property type="entry name" value="Ribonuclease H-like"/>
    <property type="match status" value="1"/>
</dbReference>